<proteinExistence type="predicted"/>
<feature type="region of interest" description="Disordered" evidence="1">
    <location>
        <begin position="1"/>
        <end position="34"/>
    </location>
</feature>
<dbReference type="EMBL" id="CP048711">
    <property type="protein sequence ID" value="QIB64842.1"/>
    <property type="molecule type" value="Genomic_DNA"/>
</dbReference>
<dbReference type="PANTHER" id="PTHR38695">
    <property type="entry name" value="AMINO ACID PERMEASE_ SLC12A DOMAIN-CONTAINING PROTEIN"/>
    <property type="match status" value="1"/>
</dbReference>
<dbReference type="InterPro" id="IPR048273">
    <property type="entry name" value="Luciferase"/>
</dbReference>
<reference evidence="3 4" key="1">
    <citation type="submission" date="2020-02" db="EMBL/GenBank/DDBJ databases">
        <title>Genome sequencing for Kineobactrum sp. M2.</title>
        <authorList>
            <person name="Park S.-J."/>
        </authorList>
    </citation>
    <scope>NUCLEOTIDE SEQUENCE [LARGE SCALE GENOMIC DNA]</scope>
    <source>
        <strain evidence="3 4">M2</strain>
    </source>
</reference>
<sequence>MSEASQTRAADANALPVRPGDRPRTTPCAPHSQIDQLPPPAEAAALSAALVAEISALPHVYTGGSMRAPPGTVGLYMEGTHACGSDRAFLLNNEFAHVHVEDDGSLHAILPEPLRTAAIEAGWAEPHPLAGRPTVSPDTVMIYAPRNNKEVEVIASLVVSSWHNARQDQGDTAD</sequence>
<dbReference type="PANTHER" id="PTHR38695:SF1">
    <property type="entry name" value="AMINO ACID PERMEASE_ SLC12A DOMAIN-CONTAINING PROTEIN"/>
    <property type="match status" value="1"/>
</dbReference>
<dbReference type="Pfam" id="PF17648">
    <property type="entry name" value="Luciferase"/>
    <property type="match status" value="1"/>
</dbReference>
<dbReference type="AlphaFoldDB" id="A0A6C0TYD2"/>
<accession>A0A6C0TYD2</accession>
<dbReference type="KEGG" id="kim:G3T16_05010"/>
<evidence type="ECO:0000313" key="4">
    <source>
        <dbReference type="Proteomes" id="UP000477680"/>
    </source>
</evidence>
<dbReference type="InterPro" id="IPR040841">
    <property type="entry name" value="Luciferase_dom"/>
</dbReference>
<dbReference type="Proteomes" id="UP000477680">
    <property type="component" value="Chromosome"/>
</dbReference>
<evidence type="ECO:0000256" key="1">
    <source>
        <dbReference type="SAM" id="MobiDB-lite"/>
    </source>
</evidence>
<protein>
    <submittedName>
        <fullName evidence="3">Phospholipase</fullName>
    </submittedName>
</protein>
<keyword evidence="4" id="KW-1185">Reference proteome</keyword>
<gene>
    <name evidence="3" type="ORF">G3T16_05010</name>
</gene>
<organism evidence="3 4">
    <name type="scientific">Kineobactrum salinum</name>
    <dbReference type="NCBI Taxonomy" id="2708301"/>
    <lineage>
        <taxon>Bacteria</taxon>
        <taxon>Pseudomonadati</taxon>
        <taxon>Pseudomonadota</taxon>
        <taxon>Gammaproteobacteria</taxon>
        <taxon>Cellvibrionales</taxon>
        <taxon>Halieaceae</taxon>
        <taxon>Kineobactrum</taxon>
    </lineage>
</organism>
<feature type="domain" description="Luciferase" evidence="2">
    <location>
        <begin position="93"/>
        <end position="158"/>
    </location>
</feature>
<evidence type="ECO:0000313" key="3">
    <source>
        <dbReference type="EMBL" id="QIB64842.1"/>
    </source>
</evidence>
<name>A0A6C0TYD2_9GAMM</name>
<evidence type="ECO:0000259" key="2">
    <source>
        <dbReference type="Pfam" id="PF17648"/>
    </source>
</evidence>
<dbReference type="RefSeq" id="WP_163494091.1">
    <property type="nucleotide sequence ID" value="NZ_CP048711.1"/>
</dbReference>